<dbReference type="AlphaFoldDB" id="A0A9P0LNF5"/>
<sequence>MHPQTVHAQNICVLFVDTVIIILIKIFFSSRIQDTFLALLPIKEVRAEDLYKEITNFFSLKKIPYAPDGANVMVGKHN</sequence>
<name>A0A9P0LNF5_ACAOB</name>
<dbReference type="OrthoDB" id="6783358at2759"/>
<keyword evidence="1" id="KW-0812">Transmembrane</keyword>
<comment type="caution">
    <text evidence="2">The sequence shown here is derived from an EMBL/GenBank/DDBJ whole genome shotgun (WGS) entry which is preliminary data.</text>
</comment>
<keyword evidence="1" id="KW-0472">Membrane</keyword>
<feature type="transmembrane region" description="Helical" evidence="1">
    <location>
        <begin position="6"/>
        <end position="28"/>
    </location>
</feature>
<evidence type="ECO:0000313" key="3">
    <source>
        <dbReference type="Proteomes" id="UP001152888"/>
    </source>
</evidence>
<dbReference type="EMBL" id="CAKOFQ010007241">
    <property type="protein sequence ID" value="CAH1995866.1"/>
    <property type="molecule type" value="Genomic_DNA"/>
</dbReference>
<proteinExistence type="predicted"/>
<dbReference type="Proteomes" id="UP001152888">
    <property type="component" value="Unassembled WGS sequence"/>
</dbReference>
<gene>
    <name evidence="2" type="ORF">ACAOBT_LOCUS22888</name>
</gene>
<accession>A0A9P0LNF5</accession>
<organism evidence="2 3">
    <name type="scientific">Acanthoscelides obtectus</name>
    <name type="common">Bean weevil</name>
    <name type="synonym">Bruchus obtectus</name>
    <dbReference type="NCBI Taxonomy" id="200917"/>
    <lineage>
        <taxon>Eukaryota</taxon>
        <taxon>Metazoa</taxon>
        <taxon>Ecdysozoa</taxon>
        <taxon>Arthropoda</taxon>
        <taxon>Hexapoda</taxon>
        <taxon>Insecta</taxon>
        <taxon>Pterygota</taxon>
        <taxon>Neoptera</taxon>
        <taxon>Endopterygota</taxon>
        <taxon>Coleoptera</taxon>
        <taxon>Polyphaga</taxon>
        <taxon>Cucujiformia</taxon>
        <taxon>Chrysomeloidea</taxon>
        <taxon>Chrysomelidae</taxon>
        <taxon>Bruchinae</taxon>
        <taxon>Bruchini</taxon>
        <taxon>Acanthoscelides</taxon>
    </lineage>
</organism>
<keyword evidence="3" id="KW-1185">Reference proteome</keyword>
<reference evidence="2" key="1">
    <citation type="submission" date="2022-03" db="EMBL/GenBank/DDBJ databases">
        <authorList>
            <person name="Sayadi A."/>
        </authorList>
    </citation>
    <scope>NUCLEOTIDE SEQUENCE</scope>
</reference>
<keyword evidence="1" id="KW-1133">Transmembrane helix</keyword>
<evidence type="ECO:0000256" key="1">
    <source>
        <dbReference type="SAM" id="Phobius"/>
    </source>
</evidence>
<evidence type="ECO:0000313" key="2">
    <source>
        <dbReference type="EMBL" id="CAH1995866.1"/>
    </source>
</evidence>
<protein>
    <submittedName>
        <fullName evidence="2">Uncharacterized protein</fullName>
    </submittedName>
</protein>